<proteinExistence type="predicted"/>
<keyword evidence="2" id="KW-0472">Membrane</keyword>
<gene>
    <name evidence="3" type="ORF">SAMN05444858_106185</name>
</gene>
<accession>A0A1N6Y7J9</accession>
<dbReference type="STRING" id="1198245.SAMN05444858_106185"/>
<evidence type="ECO:0000256" key="2">
    <source>
        <dbReference type="SAM" id="Phobius"/>
    </source>
</evidence>
<keyword evidence="2" id="KW-0812">Transmembrane</keyword>
<keyword evidence="4" id="KW-1185">Reference proteome</keyword>
<evidence type="ECO:0000313" key="3">
    <source>
        <dbReference type="EMBL" id="SIR10615.1"/>
    </source>
</evidence>
<dbReference type="AlphaFoldDB" id="A0A1N6Y7J9"/>
<dbReference type="Proteomes" id="UP000186004">
    <property type="component" value="Unassembled WGS sequence"/>
</dbReference>
<name>A0A1N6Y7J9_9ACTN</name>
<feature type="transmembrane region" description="Helical" evidence="2">
    <location>
        <begin position="6"/>
        <end position="32"/>
    </location>
</feature>
<organism evidence="3 4">
    <name type="scientific">Micromonospora avicenniae</name>
    <dbReference type="NCBI Taxonomy" id="1198245"/>
    <lineage>
        <taxon>Bacteria</taxon>
        <taxon>Bacillati</taxon>
        <taxon>Actinomycetota</taxon>
        <taxon>Actinomycetes</taxon>
        <taxon>Micromonosporales</taxon>
        <taxon>Micromonosporaceae</taxon>
        <taxon>Micromonospora</taxon>
    </lineage>
</organism>
<feature type="region of interest" description="Disordered" evidence="1">
    <location>
        <begin position="91"/>
        <end position="111"/>
    </location>
</feature>
<dbReference type="EMBL" id="FTNF01000006">
    <property type="protein sequence ID" value="SIR10615.1"/>
    <property type="molecule type" value="Genomic_DNA"/>
</dbReference>
<evidence type="ECO:0000256" key="1">
    <source>
        <dbReference type="SAM" id="MobiDB-lite"/>
    </source>
</evidence>
<feature type="transmembrane region" description="Helical" evidence="2">
    <location>
        <begin position="67"/>
        <end position="87"/>
    </location>
</feature>
<evidence type="ECO:0000313" key="4">
    <source>
        <dbReference type="Proteomes" id="UP000186004"/>
    </source>
</evidence>
<keyword evidence="2" id="KW-1133">Transmembrane helix</keyword>
<protein>
    <submittedName>
        <fullName evidence="3">Uncharacterized protein</fullName>
    </submittedName>
</protein>
<reference evidence="3 4" key="1">
    <citation type="submission" date="2017-01" db="EMBL/GenBank/DDBJ databases">
        <authorList>
            <person name="Mah S.A."/>
            <person name="Swanson W.J."/>
            <person name="Moy G.W."/>
            <person name="Vacquier V.D."/>
        </authorList>
    </citation>
    <scope>NUCLEOTIDE SEQUENCE [LARGE SCALE GENOMIC DNA]</scope>
    <source>
        <strain evidence="3 4">DSM 45758</strain>
    </source>
</reference>
<sequence length="111" mass="11721">MEILRWVWILAWVEGPLIAVLLLVGLLIGSGVGSAYTRARRGWADYQTVKKTVPTARKTAWLLIRGVTTKIGVVALLLIGAVAYAAVAPDDDEAAGPAPGPSATTSERPGR</sequence>